<proteinExistence type="predicted"/>
<accession>A0ACB0K8D8</accession>
<evidence type="ECO:0000313" key="2">
    <source>
        <dbReference type="Proteomes" id="UP001177021"/>
    </source>
</evidence>
<organism evidence="1 2">
    <name type="scientific">Trifolium pratense</name>
    <name type="common">Red clover</name>
    <dbReference type="NCBI Taxonomy" id="57577"/>
    <lineage>
        <taxon>Eukaryota</taxon>
        <taxon>Viridiplantae</taxon>
        <taxon>Streptophyta</taxon>
        <taxon>Embryophyta</taxon>
        <taxon>Tracheophyta</taxon>
        <taxon>Spermatophyta</taxon>
        <taxon>Magnoliopsida</taxon>
        <taxon>eudicotyledons</taxon>
        <taxon>Gunneridae</taxon>
        <taxon>Pentapetalae</taxon>
        <taxon>rosids</taxon>
        <taxon>fabids</taxon>
        <taxon>Fabales</taxon>
        <taxon>Fabaceae</taxon>
        <taxon>Papilionoideae</taxon>
        <taxon>50 kb inversion clade</taxon>
        <taxon>NPAAA clade</taxon>
        <taxon>Hologalegina</taxon>
        <taxon>IRL clade</taxon>
        <taxon>Trifolieae</taxon>
        <taxon>Trifolium</taxon>
    </lineage>
</organism>
<comment type="caution">
    <text evidence="1">The sequence shown here is derived from an EMBL/GenBank/DDBJ whole genome shotgun (WGS) entry which is preliminary data.</text>
</comment>
<sequence length="402" mass="46282">MGFTVGLVRNVFSRNHAIRSHERKIMRRNSSENRRWISVKSYLCGNEFNSVLAEEDSASIKSSEVTVTQSIQEDLLSDKGETKSEETVENVIEKGTNSNSKSLNEEEAAIIIQSAYRSFKLRCKNEEIIRSETDEEKLNLVTESPDRKSMATSVEVQTGNSIEIFSLEGQKMSIYNRIQNRNRTRAIKQKEDWDDSTVSSNVSKMRMQNRMEASTRRERALAYAFSQQLRICSKRKLAKHENNMEQNMSWSWLERWMATRLQDTSSVESHAMNQYENFNTDDHHKFTIKTRFLDASGGEEKESCGSNEVPLHFDNYSINSQDEKVSSFKLPTTKKTNFKARRTVSRRKTVPSYQFHDENPKVSIKDGSSNAIKDIKQKPKQDGSKTEISQMTINTNKTSSNE</sequence>
<dbReference type="EMBL" id="CASHSV030000206">
    <property type="protein sequence ID" value="CAJ2653557.1"/>
    <property type="molecule type" value="Genomic_DNA"/>
</dbReference>
<evidence type="ECO:0000313" key="1">
    <source>
        <dbReference type="EMBL" id="CAJ2653557.1"/>
    </source>
</evidence>
<keyword evidence="2" id="KW-1185">Reference proteome</keyword>
<name>A0ACB0K8D8_TRIPR</name>
<gene>
    <name evidence="1" type="ORF">MILVUS5_LOCUS20875</name>
</gene>
<reference evidence="1" key="1">
    <citation type="submission" date="2023-10" db="EMBL/GenBank/DDBJ databases">
        <authorList>
            <person name="Rodriguez Cubillos JULIANA M."/>
            <person name="De Vega J."/>
        </authorList>
    </citation>
    <scope>NUCLEOTIDE SEQUENCE</scope>
</reference>
<dbReference type="Proteomes" id="UP001177021">
    <property type="component" value="Unassembled WGS sequence"/>
</dbReference>
<protein>
    <submittedName>
        <fullName evidence="1">Uncharacterized protein</fullName>
    </submittedName>
</protein>